<dbReference type="EMBL" id="DYXM01000158">
    <property type="protein sequence ID" value="HJE91024.1"/>
    <property type="molecule type" value="Genomic_DNA"/>
</dbReference>
<reference evidence="1" key="1">
    <citation type="journal article" date="2021" name="PeerJ">
        <title>Extensive microbial diversity within the chicken gut microbiome revealed by metagenomics and culture.</title>
        <authorList>
            <person name="Gilroy R."/>
            <person name="Ravi A."/>
            <person name="Getino M."/>
            <person name="Pursley I."/>
            <person name="Horton D.L."/>
            <person name="Alikhan N.F."/>
            <person name="Baker D."/>
            <person name="Gharbi K."/>
            <person name="Hall N."/>
            <person name="Watson M."/>
            <person name="Adriaenssens E.M."/>
            <person name="Foster-Nyarko E."/>
            <person name="Jarju S."/>
            <person name="Secka A."/>
            <person name="Antonio M."/>
            <person name="Oren A."/>
            <person name="Chaudhuri R.R."/>
            <person name="La Ragione R."/>
            <person name="Hildebrand F."/>
            <person name="Pallen M.J."/>
        </authorList>
    </citation>
    <scope>NUCLEOTIDE SEQUENCE</scope>
    <source>
        <strain evidence="1">ChiGjej1B1-18357</strain>
    </source>
</reference>
<evidence type="ECO:0008006" key="3">
    <source>
        <dbReference type="Google" id="ProtNLM"/>
    </source>
</evidence>
<name>A0A921JYB3_9ACTN</name>
<dbReference type="Proteomes" id="UP000776650">
    <property type="component" value="Unassembled WGS sequence"/>
</dbReference>
<dbReference type="AlphaFoldDB" id="A0A921JYB3"/>
<reference evidence="1" key="2">
    <citation type="submission" date="2021-09" db="EMBL/GenBank/DDBJ databases">
        <authorList>
            <person name="Gilroy R."/>
        </authorList>
    </citation>
    <scope>NUCLEOTIDE SEQUENCE</scope>
    <source>
        <strain evidence="1">ChiGjej1B1-18357</strain>
    </source>
</reference>
<protein>
    <recommendedName>
        <fullName evidence="3">DUF559 domain-containing protein</fullName>
    </recommendedName>
</protein>
<proteinExistence type="predicted"/>
<organism evidence="1 2">
    <name type="scientific">Dietzia timorensis</name>
    <dbReference type="NCBI Taxonomy" id="499555"/>
    <lineage>
        <taxon>Bacteria</taxon>
        <taxon>Bacillati</taxon>
        <taxon>Actinomycetota</taxon>
        <taxon>Actinomycetes</taxon>
        <taxon>Mycobacteriales</taxon>
        <taxon>Dietziaceae</taxon>
        <taxon>Dietzia</taxon>
    </lineage>
</organism>
<gene>
    <name evidence="1" type="ORF">K8V11_08460</name>
</gene>
<comment type="caution">
    <text evidence="1">The sequence shown here is derived from an EMBL/GenBank/DDBJ whole genome shotgun (WGS) entry which is preliminary data.</text>
</comment>
<evidence type="ECO:0000313" key="1">
    <source>
        <dbReference type="EMBL" id="HJE91024.1"/>
    </source>
</evidence>
<accession>A0A921JYB3</accession>
<evidence type="ECO:0000313" key="2">
    <source>
        <dbReference type="Proteomes" id="UP000776650"/>
    </source>
</evidence>
<dbReference type="RefSeq" id="WP_303912718.1">
    <property type="nucleotide sequence ID" value="NZ_DYXM01000158.1"/>
</dbReference>
<sequence>MSRTALDLARWQHDPLKATMAIDAVCNITNTPVSEVQTYARTTKGLHDYQRAMGLLEHCDYRAGSPRETWLRLIIEDSPLPMPDLQVEISDSASSHIVTADLAYREEKVALHYDGEHHLDREQRDWDSNVTARLFDEGWLDLRITAGMLRDPQTLLRRIAEMLRRQGRTDV</sequence>